<organism evidence="2 3">
    <name type="scientific">Auxenochlorella protothecoides</name>
    <name type="common">Green microalga</name>
    <name type="synonym">Chlorella protothecoides</name>
    <dbReference type="NCBI Taxonomy" id="3075"/>
    <lineage>
        <taxon>Eukaryota</taxon>
        <taxon>Viridiplantae</taxon>
        <taxon>Chlorophyta</taxon>
        <taxon>core chlorophytes</taxon>
        <taxon>Trebouxiophyceae</taxon>
        <taxon>Chlorellales</taxon>
        <taxon>Chlorellaceae</taxon>
        <taxon>Auxenochlorella</taxon>
    </lineage>
</organism>
<dbReference type="Proteomes" id="UP000028924">
    <property type="component" value="Unassembled WGS sequence"/>
</dbReference>
<protein>
    <submittedName>
        <fullName evidence="2">WD repeat-containing protein 65</fullName>
    </submittedName>
</protein>
<dbReference type="InterPro" id="IPR015943">
    <property type="entry name" value="WD40/YVTN_repeat-like_dom_sf"/>
</dbReference>
<dbReference type="InterPro" id="IPR011047">
    <property type="entry name" value="Quinoprotein_ADH-like_sf"/>
</dbReference>
<dbReference type="KEGG" id="apro:F751_3661"/>
<dbReference type="EMBL" id="KL662125">
    <property type="protein sequence ID" value="KFM26023.1"/>
    <property type="molecule type" value="Genomic_DNA"/>
</dbReference>
<dbReference type="InterPro" id="IPR052993">
    <property type="entry name" value="CFA-57"/>
</dbReference>
<evidence type="ECO:0000313" key="2">
    <source>
        <dbReference type="EMBL" id="KFM26023.1"/>
    </source>
</evidence>
<proteinExistence type="predicted"/>
<sequence length="394" mass="41827">MQMAAPCAKQRLAGRAPSTWVRLFVLKHAAVEGAEETLHLLSVIGGPTFFLARVDDSGSGAKVQSSPLSRRKDNAFVAHCWISSGAHPSPLLAACTAAQLQVISPEGELLHCIGLGPAFRATCIAAHAGEGLVVGSSATGPAFLALDDTGAPTQLERQEQGAVAAMCCLRTGAAALFGSGKVEVWHVAGGSVERRARLCPPRHAGAVRKVCTCLRRPIVVSAAADQCVRLWDAAACGLVLEEHFGEDIMSLALHPAGHMILVGLSSRLRLMTVLEKGFRQGRAARVKDLPVRACQACAFSHAGAMLAAANGQLVMIYDTWTCQLITILRAHVGRVEGLTWHRHDVKLWSVGADGGVYEWSVSEGTRVCESVMRGIPLSSLVTRPAGWRDGNDRM</sequence>
<dbReference type="Gene3D" id="2.130.10.10">
    <property type="entry name" value="YVTN repeat-like/Quinoprotein amine dehydrogenase"/>
    <property type="match status" value="1"/>
</dbReference>
<accession>A0A087SJW9</accession>
<dbReference type="eggNOG" id="ENOG502QTIS">
    <property type="taxonomic scope" value="Eukaryota"/>
</dbReference>
<feature type="repeat" description="WD" evidence="1">
    <location>
        <begin position="328"/>
        <end position="369"/>
    </location>
</feature>
<dbReference type="AlphaFoldDB" id="A0A087SJW9"/>
<dbReference type="OrthoDB" id="47276at2759"/>
<keyword evidence="1" id="KW-0853">WD repeat</keyword>
<dbReference type="InterPro" id="IPR001680">
    <property type="entry name" value="WD40_rpt"/>
</dbReference>
<dbReference type="PROSITE" id="PS50082">
    <property type="entry name" value="WD_REPEATS_2"/>
    <property type="match status" value="1"/>
</dbReference>
<name>A0A087SJW9_AUXPR</name>
<dbReference type="SMART" id="SM00320">
    <property type="entry name" value="WD40"/>
    <property type="match status" value="3"/>
</dbReference>
<gene>
    <name evidence="2" type="ORF">F751_3661</name>
</gene>
<evidence type="ECO:0000256" key="1">
    <source>
        <dbReference type="PROSITE-ProRule" id="PRU00221"/>
    </source>
</evidence>
<dbReference type="Pfam" id="PF00400">
    <property type="entry name" value="WD40"/>
    <property type="match status" value="1"/>
</dbReference>
<dbReference type="RefSeq" id="XP_011398919.1">
    <property type="nucleotide sequence ID" value="XM_011400617.1"/>
</dbReference>
<dbReference type="PANTHER" id="PTHR32215:SF0">
    <property type="entry name" value="CILIA- AND FLAGELLA-ASSOCIATED PROTEIN 57"/>
    <property type="match status" value="1"/>
</dbReference>
<dbReference type="STRING" id="3075.A0A087SJW9"/>
<keyword evidence="3" id="KW-1185">Reference proteome</keyword>
<evidence type="ECO:0000313" key="3">
    <source>
        <dbReference type="Proteomes" id="UP000028924"/>
    </source>
</evidence>
<reference evidence="2 3" key="1">
    <citation type="journal article" date="2014" name="BMC Genomics">
        <title>Oil accumulation mechanisms of the oleaginous microalga Chlorella protothecoides revealed through its genome, transcriptomes, and proteomes.</title>
        <authorList>
            <person name="Gao C."/>
            <person name="Wang Y."/>
            <person name="Shen Y."/>
            <person name="Yan D."/>
            <person name="He X."/>
            <person name="Dai J."/>
            <person name="Wu Q."/>
        </authorList>
    </citation>
    <scope>NUCLEOTIDE SEQUENCE [LARGE SCALE GENOMIC DNA]</scope>
    <source>
        <strain evidence="2 3">0710</strain>
    </source>
</reference>
<dbReference type="SUPFAM" id="SSF50998">
    <property type="entry name" value="Quinoprotein alcohol dehydrogenase-like"/>
    <property type="match status" value="1"/>
</dbReference>
<dbReference type="PANTHER" id="PTHR32215">
    <property type="entry name" value="CILIA- AND FLAGELLA-ASSOCIATED PROTEIN 57"/>
    <property type="match status" value="1"/>
</dbReference>
<dbReference type="GeneID" id="23615052"/>